<dbReference type="PANTHER" id="PTHR10972">
    <property type="entry name" value="OXYSTEROL-BINDING PROTEIN-RELATED"/>
    <property type="match status" value="1"/>
</dbReference>
<comment type="similarity">
    <text evidence="1">Belongs to the OSBP family.</text>
</comment>
<dbReference type="SUPFAM" id="SSF144000">
    <property type="entry name" value="Oxysterol-binding protein-like"/>
    <property type="match status" value="1"/>
</dbReference>
<evidence type="ECO:0000256" key="1">
    <source>
        <dbReference type="ARBA" id="ARBA00008842"/>
    </source>
</evidence>
<reference evidence="2 3" key="1">
    <citation type="submission" date="2017-09" db="EMBL/GenBank/DDBJ databases">
        <authorList>
            <consortium name="International Durum Wheat Genome Sequencing Consortium (IDWGSC)"/>
            <person name="Milanesi L."/>
        </authorList>
    </citation>
    <scope>NUCLEOTIDE SEQUENCE [LARGE SCALE GENOMIC DNA]</scope>
    <source>
        <strain evidence="3">cv. Svevo</strain>
    </source>
</reference>
<proteinExistence type="inferred from homology"/>
<dbReference type="Gene3D" id="2.40.160.120">
    <property type="match status" value="1"/>
</dbReference>
<protein>
    <recommendedName>
        <fullName evidence="4">Oxysterol-binding protein</fullName>
    </recommendedName>
</protein>
<dbReference type="AlphaFoldDB" id="A0A9R0ZC36"/>
<dbReference type="FunFam" id="3.30.70.3490:FF:000007">
    <property type="entry name" value="Oxysterol-binding protein-related protein 4B"/>
    <property type="match status" value="1"/>
</dbReference>
<gene>
    <name evidence="2" type="ORF">TRITD_7Av1G097750</name>
</gene>
<organism evidence="2 3">
    <name type="scientific">Triticum turgidum subsp. durum</name>
    <name type="common">Durum wheat</name>
    <name type="synonym">Triticum durum</name>
    <dbReference type="NCBI Taxonomy" id="4567"/>
    <lineage>
        <taxon>Eukaryota</taxon>
        <taxon>Viridiplantae</taxon>
        <taxon>Streptophyta</taxon>
        <taxon>Embryophyta</taxon>
        <taxon>Tracheophyta</taxon>
        <taxon>Spermatophyta</taxon>
        <taxon>Magnoliopsida</taxon>
        <taxon>Liliopsida</taxon>
        <taxon>Poales</taxon>
        <taxon>Poaceae</taxon>
        <taxon>BOP clade</taxon>
        <taxon>Pooideae</taxon>
        <taxon>Triticodae</taxon>
        <taxon>Triticeae</taxon>
        <taxon>Triticinae</taxon>
        <taxon>Triticum</taxon>
    </lineage>
</organism>
<dbReference type="GO" id="GO:0016020">
    <property type="term" value="C:membrane"/>
    <property type="evidence" value="ECO:0007669"/>
    <property type="project" value="TreeGrafter"/>
</dbReference>
<dbReference type="PANTHER" id="PTHR10972:SF102">
    <property type="entry name" value="OXYSTEROL-BINDING PROTEIN"/>
    <property type="match status" value="1"/>
</dbReference>
<dbReference type="InterPro" id="IPR000648">
    <property type="entry name" value="Oxysterol-bd"/>
</dbReference>
<name>A0A9R0ZC36_TRITD</name>
<dbReference type="Proteomes" id="UP000324705">
    <property type="component" value="Chromosome 7A"/>
</dbReference>
<dbReference type="Gramene" id="TRITD7Av1G097750.1">
    <property type="protein sequence ID" value="TRITD7Av1G097750.1"/>
    <property type="gene ID" value="TRITD7Av1G097750"/>
</dbReference>
<dbReference type="InterPro" id="IPR037239">
    <property type="entry name" value="OSBP_sf"/>
</dbReference>
<evidence type="ECO:0000313" key="3">
    <source>
        <dbReference type="Proteomes" id="UP000324705"/>
    </source>
</evidence>
<sequence>MQTYLNSCTPFTCFTEGASIEATVHGKRQVRLPKFNETYEMGCPNLLIRLLPGPSVEWSGTVRIVCKDSGLEAELSYHRSNSFMGMGGDGRCVKGKVFRSSNPQDAVFEIDGYWDRTVSLKDVESGEVLVLYDANLSIANLITPEVKDEEGLSSTESAVVWSEVSEAILAKDWEKASEAKRKVEGTARSLEKERSEKGEVWMPKHFSLSQDKDGNWDCCPLEKSRIYPYDFFPYKSPSDHRIVVAGFWSGQLSCDRYSIGNTV</sequence>
<dbReference type="Gene3D" id="3.30.70.3490">
    <property type="match status" value="1"/>
</dbReference>
<dbReference type="Pfam" id="PF01237">
    <property type="entry name" value="Oxysterol_BP"/>
    <property type="match status" value="1"/>
</dbReference>
<dbReference type="EMBL" id="LT934123">
    <property type="protein sequence ID" value="VAI74188.1"/>
    <property type="molecule type" value="Genomic_DNA"/>
</dbReference>
<accession>A0A9R0ZC36</accession>
<keyword evidence="3" id="KW-1185">Reference proteome</keyword>
<evidence type="ECO:0008006" key="4">
    <source>
        <dbReference type="Google" id="ProtNLM"/>
    </source>
</evidence>
<dbReference type="GO" id="GO:0032934">
    <property type="term" value="F:sterol binding"/>
    <property type="evidence" value="ECO:0007669"/>
    <property type="project" value="TreeGrafter"/>
</dbReference>
<dbReference type="GO" id="GO:0005829">
    <property type="term" value="C:cytosol"/>
    <property type="evidence" value="ECO:0007669"/>
    <property type="project" value="TreeGrafter"/>
</dbReference>
<evidence type="ECO:0000313" key="2">
    <source>
        <dbReference type="EMBL" id="VAI74188.1"/>
    </source>
</evidence>